<gene>
    <name evidence="2" type="ORF">AVDCRST_MAG96-1555</name>
</gene>
<dbReference type="Pfam" id="PF13424">
    <property type="entry name" value="TPR_12"/>
    <property type="match status" value="1"/>
</dbReference>
<protein>
    <recommendedName>
        <fullName evidence="1">CHAT domain-containing protein</fullName>
    </recommendedName>
</protein>
<evidence type="ECO:0000313" key="2">
    <source>
        <dbReference type="EMBL" id="CAA9491985.1"/>
    </source>
</evidence>
<dbReference type="Pfam" id="PF12770">
    <property type="entry name" value="CHAT"/>
    <property type="match status" value="1"/>
</dbReference>
<proteinExistence type="predicted"/>
<organism evidence="2">
    <name type="scientific">uncultured Segetibacter sp</name>
    <dbReference type="NCBI Taxonomy" id="481133"/>
    <lineage>
        <taxon>Bacteria</taxon>
        <taxon>Pseudomonadati</taxon>
        <taxon>Bacteroidota</taxon>
        <taxon>Chitinophagia</taxon>
        <taxon>Chitinophagales</taxon>
        <taxon>Chitinophagaceae</taxon>
        <taxon>Segetibacter</taxon>
        <taxon>environmental samples</taxon>
    </lineage>
</organism>
<dbReference type="InterPro" id="IPR011990">
    <property type="entry name" value="TPR-like_helical_dom_sf"/>
</dbReference>
<sequence>MCKQTLLIRKKVLGKEHREYALALDNLALLYYKMGQYGDALPLQEQALTVIKKVLGKGHPDYFHSLNNLALLYTATGNLKRASTLLMEASDCALKHLNQTYATLSEQEKIKLLKITAAQFDFLPSFLFINREQSYLVNQVYANELALKGMVLEDQQGVLNSIRKSGDSNAFQLYQQWRSDKTFLGRQLLLPADKRISTLDSLQDLTDQLEQQLSRGTASFRNLQRSHAITAKDISQKLQKNEAAVEFICFRLYHKKWTDSTLYAALLLLPGDSTPRFIPLFEEKQLQRLLKASSKKVNAAAAIGKLYGEDSLYQFVWKPIEKYLKNVHTVYYAPAGLLHRIAFPALRKGFSHSLIDDYQLNHVLSTRSVALPVSIKKPASAALWGNIEYSLQAEVISDRGSEALQAVTDTFPSSFNFYTSYKEESRGKEWKSLSSAKQEMENIAKELKQRGSATAIDSGTVATEEAFKALDGRSPQVLHLATHGFFLPVYASKPGNNSENSNVFTLQQNPMFRSGVALAGANHVWKGGAAIPGKEDGILTAYEIAQLDLSNTELVVLSACETGLGDLQGNEGVIGLQRAFKMAGVKQLIVSLWRVPDKETAELMKMFYRNWLNGQSTREALRSAQLKMKEKYSSYFWAAFVLVE</sequence>
<dbReference type="SUPFAM" id="SSF48452">
    <property type="entry name" value="TPR-like"/>
    <property type="match status" value="1"/>
</dbReference>
<evidence type="ECO:0000259" key="1">
    <source>
        <dbReference type="Pfam" id="PF12770"/>
    </source>
</evidence>
<accession>A0A6J4SHT1</accession>
<dbReference type="InterPro" id="IPR024983">
    <property type="entry name" value="CHAT_dom"/>
</dbReference>
<dbReference type="PANTHER" id="PTHR10098">
    <property type="entry name" value="RAPSYN-RELATED"/>
    <property type="match status" value="1"/>
</dbReference>
<reference evidence="2" key="1">
    <citation type="submission" date="2020-02" db="EMBL/GenBank/DDBJ databases">
        <authorList>
            <person name="Meier V. D."/>
        </authorList>
    </citation>
    <scope>NUCLEOTIDE SEQUENCE</scope>
    <source>
        <strain evidence="2">AVDCRST_MAG96</strain>
    </source>
</reference>
<name>A0A6J4SHT1_9BACT</name>
<dbReference type="PANTHER" id="PTHR10098:SF108">
    <property type="entry name" value="TETRATRICOPEPTIDE REPEAT PROTEIN 28"/>
    <property type="match status" value="1"/>
</dbReference>
<dbReference type="Gene3D" id="1.25.40.10">
    <property type="entry name" value="Tetratricopeptide repeat domain"/>
    <property type="match status" value="1"/>
</dbReference>
<feature type="domain" description="CHAT" evidence="1">
    <location>
        <begin position="312"/>
        <end position="643"/>
    </location>
</feature>
<dbReference type="AlphaFoldDB" id="A0A6J4SHT1"/>
<dbReference type="EMBL" id="CADCVN010000592">
    <property type="protein sequence ID" value="CAA9491985.1"/>
    <property type="molecule type" value="Genomic_DNA"/>
</dbReference>